<reference evidence="3" key="1">
    <citation type="submission" date="2020-05" db="EMBL/GenBank/DDBJ databases">
        <authorList>
            <person name="Wang L."/>
            <person name="Shao Z."/>
        </authorList>
    </citation>
    <scope>NUCLEOTIDE SEQUENCE</scope>
    <source>
        <strain evidence="3">MCCC 1A05776</strain>
    </source>
</reference>
<evidence type="ECO:0000256" key="1">
    <source>
        <dbReference type="SAM" id="MobiDB-lite"/>
    </source>
</evidence>
<dbReference type="AlphaFoldDB" id="A0AAW4YWD0"/>
<keyword evidence="2" id="KW-0732">Signal</keyword>
<comment type="caution">
    <text evidence="3">The sequence shown here is derived from an EMBL/GenBank/DDBJ whole genome shotgun (WGS) entry which is preliminary data.</text>
</comment>
<evidence type="ECO:0000256" key="2">
    <source>
        <dbReference type="SAM" id="SignalP"/>
    </source>
</evidence>
<evidence type="ECO:0000313" key="3">
    <source>
        <dbReference type="EMBL" id="MCE8052425.1"/>
    </source>
</evidence>
<dbReference type="EMBL" id="JABFTS010000005">
    <property type="protein sequence ID" value="MCE8052425.1"/>
    <property type="molecule type" value="Genomic_DNA"/>
</dbReference>
<proteinExistence type="predicted"/>
<accession>A0AAW4YWD0</accession>
<feature type="compositionally biased region" description="Acidic residues" evidence="1">
    <location>
        <begin position="29"/>
        <end position="45"/>
    </location>
</feature>
<sequence length="192" mass="20815">MKAWRRSCIGLMAAVWLAGCGGDGNGTPAEEEAELEQPTDVTEPVEEPVEVEPLAVEIHASATLRSDRRLMVEGETNLPDETRLLIIVERELSGVRWQSRTMVEGGGFATGPFGPGSGLPDGGYLITVNLVEASVQPPAVRERIGEQGEHLEGELVRSARHGLGQVASYSRRYLIGSEPRRTTDQVDVLEVE</sequence>
<name>A0AAW4YWD0_9GAMM</name>
<reference evidence="3" key="2">
    <citation type="journal article" date="2021" name="Front. Microbiol.">
        <title>Aerobic Denitrification and Heterotrophic Sulfur Oxidation in the Genus Halomonas Revealed by Six Novel Species Characterizations and Genome-Based Analysis.</title>
        <authorList>
            <person name="Wang L."/>
            <person name="Shao Z."/>
        </authorList>
    </citation>
    <scope>NUCLEOTIDE SEQUENCE</scope>
    <source>
        <strain evidence="3">MCCC 1A05776</strain>
    </source>
</reference>
<dbReference type="PROSITE" id="PS51257">
    <property type="entry name" value="PROKAR_LIPOPROTEIN"/>
    <property type="match status" value="1"/>
</dbReference>
<dbReference type="Proteomes" id="UP001320178">
    <property type="component" value="Unassembled WGS sequence"/>
</dbReference>
<evidence type="ECO:0000313" key="4">
    <source>
        <dbReference type="Proteomes" id="UP001320178"/>
    </source>
</evidence>
<feature type="signal peptide" evidence="2">
    <location>
        <begin position="1"/>
        <end position="18"/>
    </location>
</feature>
<dbReference type="RefSeq" id="WP_086510799.1">
    <property type="nucleotide sequence ID" value="NZ_JABFTS010000005.1"/>
</dbReference>
<feature type="chain" id="PRO_5043811950" evidence="2">
    <location>
        <begin position="19"/>
        <end position="192"/>
    </location>
</feature>
<protein>
    <submittedName>
        <fullName evidence="3">Uncharacterized protein</fullName>
    </submittedName>
</protein>
<feature type="region of interest" description="Disordered" evidence="1">
    <location>
        <begin position="23"/>
        <end position="45"/>
    </location>
</feature>
<gene>
    <name evidence="3" type="ORF">HOP61_14085</name>
</gene>
<organism evidence="3 4">
    <name type="scientific">Billgrantia desiderata</name>
    <dbReference type="NCBI Taxonomy" id="52021"/>
    <lineage>
        <taxon>Bacteria</taxon>
        <taxon>Pseudomonadati</taxon>
        <taxon>Pseudomonadota</taxon>
        <taxon>Gammaproteobacteria</taxon>
        <taxon>Oceanospirillales</taxon>
        <taxon>Halomonadaceae</taxon>
        <taxon>Billgrantia</taxon>
    </lineage>
</organism>